<evidence type="ECO:0000313" key="15">
    <source>
        <dbReference type="Proteomes" id="UP000177390"/>
    </source>
</evidence>
<evidence type="ECO:0000256" key="8">
    <source>
        <dbReference type="ARBA" id="ARBA00022824"/>
    </source>
</evidence>
<keyword evidence="9" id="KW-0735">Signal-anchor</keyword>
<dbReference type="AlphaFoldDB" id="A0A1F5ETL9"/>
<dbReference type="InterPro" id="IPR001173">
    <property type="entry name" value="Glyco_trans_2-like"/>
</dbReference>
<comment type="similarity">
    <text evidence="3">Belongs to the glycosyltransferase 2 family.</text>
</comment>
<keyword evidence="5" id="KW-0328">Glycosyltransferase</keyword>
<dbReference type="PANTHER" id="PTHR10859">
    <property type="entry name" value="GLYCOSYL TRANSFERASE"/>
    <property type="match status" value="1"/>
</dbReference>
<evidence type="ECO:0000256" key="9">
    <source>
        <dbReference type="ARBA" id="ARBA00022968"/>
    </source>
</evidence>
<accession>A0A1F5ETL9</accession>
<keyword evidence="6" id="KW-0808">Transferase</keyword>
<reference evidence="14 15" key="1">
    <citation type="journal article" date="2016" name="Nat. Commun.">
        <title>Thousands of microbial genomes shed light on interconnected biogeochemical processes in an aquifer system.</title>
        <authorList>
            <person name="Anantharaman K."/>
            <person name="Brown C.T."/>
            <person name="Hug L.A."/>
            <person name="Sharon I."/>
            <person name="Castelle C.J."/>
            <person name="Probst A.J."/>
            <person name="Thomas B.C."/>
            <person name="Singh A."/>
            <person name="Wilkins M.J."/>
            <person name="Karaoz U."/>
            <person name="Brodie E.L."/>
            <person name="Williams K.H."/>
            <person name="Hubbard S.S."/>
            <person name="Banfield J.F."/>
        </authorList>
    </citation>
    <scope>NUCLEOTIDE SEQUENCE [LARGE SCALE GENOMIC DNA]</scope>
</reference>
<evidence type="ECO:0000256" key="1">
    <source>
        <dbReference type="ARBA" id="ARBA00004389"/>
    </source>
</evidence>
<dbReference type="PANTHER" id="PTHR10859:SF91">
    <property type="entry name" value="DOLICHYL-PHOSPHATE BETA-GLUCOSYLTRANSFERASE"/>
    <property type="match status" value="1"/>
</dbReference>
<dbReference type="SUPFAM" id="SSF53448">
    <property type="entry name" value="Nucleotide-diphospho-sugar transferases"/>
    <property type="match status" value="1"/>
</dbReference>
<dbReference type="CDD" id="cd04188">
    <property type="entry name" value="DPG_synthase"/>
    <property type="match status" value="1"/>
</dbReference>
<evidence type="ECO:0000259" key="13">
    <source>
        <dbReference type="Pfam" id="PF00535"/>
    </source>
</evidence>
<feature type="domain" description="Glycosyltransferase 2-like" evidence="13">
    <location>
        <begin position="8"/>
        <end position="173"/>
    </location>
</feature>
<dbReference type="GO" id="GO:0006487">
    <property type="term" value="P:protein N-linked glycosylation"/>
    <property type="evidence" value="ECO:0007669"/>
    <property type="project" value="TreeGrafter"/>
</dbReference>
<name>A0A1F5ETL9_9BACT</name>
<evidence type="ECO:0000256" key="11">
    <source>
        <dbReference type="ARBA" id="ARBA00023136"/>
    </source>
</evidence>
<evidence type="ECO:0000256" key="3">
    <source>
        <dbReference type="ARBA" id="ARBA00006739"/>
    </source>
</evidence>
<keyword evidence="7" id="KW-0812">Transmembrane</keyword>
<dbReference type="Pfam" id="PF00535">
    <property type="entry name" value="Glycos_transf_2"/>
    <property type="match status" value="1"/>
</dbReference>
<evidence type="ECO:0000256" key="6">
    <source>
        <dbReference type="ARBA" id="ARBA00022679"/>
    </source>
</evidence>
<dbReference type="Gene3D" id="3.90.550.10">
    <property type="entry name" value="Spore Coat Polysaccharide Biosynthesis Protein SpsA, Chain A"/>
    <property type="match status" value="1"/>
</dbReference>
<proteinExistence type="inferred from homology"/>
<evidence type="ECO:0000256" key="10">
    <source>
        <dbReference type="ARBA" id="ARBA00022989"/>
    </source>
</evidence>
<comment type="caution">
    <text evidence="14">The sequence shown here is derived from an EMBL/GenBank/DDBJ whole genome shotgun (WGS) entry which is preliminary data.</text>
</comment>
<dbReference type="Proteomes" id="UP000177390">
    <property type="component" value="Unassembled WGS sequence"/>
</dbReference>
<evidence type="ECO:0000313" key="14">
    <source>
        <dbReference type="EMBL" id="OGD70748.1"/>
    </source>
</evidence>
<dbReference type="InterPro" id="IPR035518">
    <property type="entry name" value="DPG_synthase"/>
</dbReference>
<dbReference type="GO" id="GO:0004581">
    <property type="term" value="F:dolichyl-phosphate beta-glucosyltransferase activity"/>
    <property type="evidence" value="ECO:0007669"/>
    <property type="project" value="UniProtKB-EC"/>
</dbReference>
<keyword evidence="11" id="KW-0472">Membrane</keyword>
<dbReference type="EC" id="2.4.1.117" evidence="4"/>
<keyword evidence="8" id="KW-0256">Endoplasmic reticulum</keyword>
<sequence>MKRSPFWSVIVPAYNESGRNHVREILAYLAKRTETWELIIVNDGSTDDTNKELQKMNRAKKFRLISYEKNQGKGYAVKQGMLAATGEYRLFLDMDLSTPIAEMAKLRPHLGKYDVVIGTRKTKGAKVVVHQPWLRENLGKGFTLLSQLSLGVPVSDFTCGFKCFSAKVAQKVFSHAQINRWGFDAEILFLAHKYGYVIKEIPVSWTDDSRTRVKFPEDLVNSLSELIAIRVNDLTGKYHQ</sequence>
<gene>
    <name evidence="14" type="ORF">A3D09_03770</name>
</gene>
<comment type="pathway">
    <text evidence="2">Protein modification; protein glycosylation.</text>
</comment>
<evidence type="ECO:0000256" key="2">
    <source>
        <dbReference type="ARBA" id="ARBA00004922"/>
    </source>
</evidence>
<organism evidence="14 15">
    <name type="scientific">Candidatus Collierbacteria bacterium RIFCSPHIGHO2_02_FULL_49_10</name>
    <dbReference type="NCBI Taxonomy" id="1817723"/>
    <lineage>
        <taxon>Bacteria</taxon>
        <taxon>Candidatus Collieribacteriota</taxon>
    </lineage>
</organism>
<dbReference type="InterPro" id="IPR029044">
    <property type="entry name" value="Nucleotide-diphossugar_trans"/>
</dbReference>
<evidence type="ECO:0000256" key="12">
    <source>
        <dbReference type="ARBA" id="ARBA00045097"/>
    </source>
</evidence>
<evidence type="ECO:0000256" key="4">
    <source>
        <dbReference type="ARBA" id="ARBA00012583"/>
    </source>
</evidence>
<dbReference type="EMBL" id="MFAH01000045">
    <property type="protein sequence ID" value="OGD70748.1"/>
    <property type="molecule type" value="Genomic_DNA"/>
</dbReference>
<protein>
    <recommendedName>
        <fullName evidence="4">dolichyl-phosphate beta-glucosyltransferase</fullName>
        <ecNumber evidence="4">2.4.1.117</ecNumber>
    </recommendedName>
</protein>
<comment type="catalytic activity">
    <reaction evidence="12">
        <text>a di-trans,poly-cis-dolichyl phosphate + UDP-alpha-D-glucose = a di-trans,poly-cis-dolichyl beta-D-glucosyl phosphate + UDP</text>
        <dbReference type="Rhea" id="RHEA:15401"/>
        <dbReference type="Rhea" id="RHEA-COMP:19498"/>
        <dbReference type="Rhea" id="RHEA-COMP:19502"/>
        <dbReference type="ChEBI" id="CHEBI:57525"/>
        <dbReference type="ChEBI" id="CHEBI:57683"/>
        <dbReference type="ChEBI" id="CHEBI:58223"/>
        <dbReference type="ChEBI" id="CHEBI:58885"/>
        <dbReference type="EC" id="2.4.1.117"/>
    </reaction>
    <physiologicalReaction direction="left-to-right" evidence="12">
        <dbReference type="Rhea" id="RHEA:15402"/>
    </physiologicalReaction>
</comment>
<comment type="subcellular location">
    <subcellularLocation>
        <location evidence="1">Endoplasmic reticulum membrane</location>
        <topology evidence="1">Single-pass membrane protein</topology>
    </subcellularLocation>
</comment>
<keyword evidence="10" id="KW-1133">Transmembrane helix</keyword>
<evidence type="ECO:0000256" key="7">
    <source>
        <dbReference type="ARBA" id="ARBA00022692"/>
    </source>
</evidence>
<evidence type="ECO:0000256" key="5">
    <source>
        <dbReference type="ARBA" id="ARBA00022676"/>
    </source>
</evidence>